<proteinExistence type="predicted"/>
<dbReference type="PANTHER" id="PTHR34853">
    <property type="match status" value="1"/>
</dbReference>
<gene>
    <name evidence="3" type="ORF">VHEMI08044</name>
</gene>
<keyword evidence="4" id="KW-1185">Reference proteome</keyword>
<keyword evidence="1" id="KW-0378">Hydrolase</keyword>
<dbReference type="PANTHER" id="PTHR34853:SF5">
    <property type="entry name" value="LIP-DOMAIN-CONTAINING PROTEIN-RELATED"/>
    <property type="match status" value="1"/>
</dbReference>
<dbReference type="Gene3D" id="3.40.50.1820">
    <property type="entry name" value="alpha/beta hydrolase"/>
    <property type="match status" value="1"/>
</dbReference>
<reference evidence="3 4" key="1">
    <citation type="journal article" date="2015" name="Genome Announc.">
        <title>Draft Genome Sequence and Gene Annotation of the Entomopathogenic Fungus Verticillium hemipterigenum.</title>
        <authorList>
            <person name="Horn F."/>
            <person name="Habel A."/>
            <person name="Scharf D.H."/>
            <person name="Dworschak J."/>
            <person name="Brakhage A.A."/>
            <person name="Guthke R."/>
            <person name="Hertweck C."/>
            <person name="Linde J."/>
        </authorList>
    </citation>
    <scope>NUCLEOTIDE SEQUENCE [LARGE SCALE GENOMIC DNA]</scope>
</reference>
<feature type="signal peptide" evidence="2">
    <location>
        <begin position="1"/>
        <end position="26"/>
    </location>
</feature>
<evidence type="ECO:0000256" key="2">
    <source>
        <dbReference type="SAM" id="SignalP"/>
    </source>
</evidence>
<dbReference type="GO" id="GO:0016042">
    <property type="term" value="P:lipid catabolic process"/>
    <property type="evidence" value="ECO:0007669"/>
    <property type="project" value="InterPro"/>
</dbReference>
<evidence type="ECO:0008006" key="5">
    <source>
        <dbReference type="Google" id="ProtNLM"/>
    </source>
</evidence>
<dbReference type="Gene3D" id="1.10.260.130">
    <property type="match status" value="1"/>
</dbReference>
<dbReference type="SUPFAM" id="SSF53474">
    <property type="entry name" value="alpha/beta-Hydrolases"/>
    <property type="match status" value="1"/>
</dbReference>
<evidence type="ECO:0000256" key="1">
    <source>
        <dbReference type="ARBA" id="ARBA00022801"/>
    </source>
</evidence>
<dbReference type="EMBL" id="CDHN01000004">
    <property type="protein sequence ID" value="CEJ92389.1"/>
    <property type="molecule type" value="Genomic_DNA"/>
</dbReference>
<dbReference type="Proteomes" id="UP000039046">
    <property type="component" value="Unassembled WGS sequence"/>
</dbReference>
<name>A0A0A1TC85_9HYPO</name>
<organism evidence="3 4">
    <name type="scientific">[Torrubiella] hemipterigena</name>
    <dbReference type="NCBI Taxonomy" id="1531966"/>
    <lineage>
        <taxon>Eukaryota</taxon>
        <taxon>Fungi</taxon>
        <taxon>Dikarya</taxon>
        <taxon>Ascomycota</taxon>
        <taxon>Pezizomycotina</taxon>
        <taxon>Sordariomycetes</taxon>
        <taxon>Hypocreomycetidae</taxon>
        <taxon>Hypocreales</taxon>
        <taxon>Clavicipitaceae</taxon>
        <taxon>Clavicipitaceae incertae sedis</taxon>
        <taxon>'Torrubiella' clade</taxon>
    </lineage>
</organism>
<feature type="chain" id="PRO_5001979503" description="Secretory lipase family protein" evidence="2">
    <location>
        <begin position="27"/>
        <end position="448"/>
    </location>
</feature>
<dbReference type="GO" id="GO:0004806">
    <property type="term" value="F:triacylglycerol lipase activity"/>
    <property type="evidence" value="ECO:0007669"/>
    <property type="project" value="InterPro"/>
</dbReference>
<dbReference type="OrthoDB" id="2373480at2759"/>
<dbReference type="InterPro" id="IPR029058">
    <property type="entry name" value="AB_hydrolase_fold"/>
</dbReference>
<accession>A0A0A1TC85</accession>
<dbReference type="InterPro" id="IPR005152">
    <property type="entry name" value="Lipase_secreted"/>
</dbReference>
<evidence type="ECO:0000313" key="3">
    <source>
        <dbReference type="EMBL" id="CEJ92389.1"/>
    </source>
</evidence>
<dbReference type="Pfam" id="PF03583">
    <property type="entry name" value="LIP"/>
    <property type="match status" value="1"/>
</dbReference>
<dbReference type="AlphaFoldDB" id="A0A0A1TC85"/>
<keyword evidence="2" id="KW-0732">Signal</keyword>
<protein>
    <recommendedName>
        <fullName evidence="5">Secretory lipase family protein</fullName>
    </recommendedName>
</protein>
<sequence length="448" mass="48240">MFFSPIAGLTSFLTLGLLKPLGGGLAGLLNLGPATPSADVFYDVPSNIADYAQGDVIRYRKPPSAIASFGLPLDLASSYQILYRTTNGFGVPTATVVTVMVPPNADFKSIMSFQLAEDATNINCAPSYSIQMGSGTNSKFESGTAQLELLIMIGALQEGWIVITPDFEGPDASYIDTTLASRAVLDGITATLASGRFTQIQPDSIVTMYGYSGGASVTKDAAAIQPTYAKNIKLSGTVTGGLPTSTITKAMFYKLNQSNDSGLIPLLLIGVVKAVPQFKPLIDKHLKPQYKSLFYKQLGQCLDSNLETFRGLDVIGFFDCWDCVIDPVVAVAGAAKDTGNPAGPQYIYQSVADQLVNIAQIDNKVVQYCNDGVNVFYQRNDNPHVNHVHEAFLGAEGALDWLNGIRNGTFPTKECVVQHVQTSQFSNKFLSRFPNFISTSLFKLMEGR</sequence>
<dbReference type="HOGENOM" id="CLU_029538_5_0_1"/>
<evidence type="ECO:0000313" key="4">
    <source>
        <dbReference type="Proteomes" id="UP000039046"/>
    </source>
</evidence>